<evidence type="ECO:0000256" key="1">
    <source>
        <dbReference type="ARBA" id="ARBA00000705"/>
    </source>
</evidence>
<protein>
    <recommendedName>
        <fullName evidence="5">Phosphate acetyltransferase</fullName>
        <ecNumber evidence="4">2.3.1.8</ecNumber>
    </recommendedName>
    <alternativeName>
        <fullName evidence="8">Phosphotransacetylase</fullName>
    </alternativeName>
</protein>
<keyword evidence="7" id="KW-0012">Acyltransferase</keyword>
<dbReference type="InterPro" id="IPR042113">
    <property type="entry name" value="P_AcTrfase_dom1"/>
</dbReference>
<dbReference type="InterPro" id="IPR012147">
    <property type="entry name" value="P_Ac_Bu_trans"/>
</dbReference>
<name>A0A6J6CI17_9ZZZZ</name>
<dbReference type="PANTHER" id="PTHR43356:SF3">
    <property type="entry name" value="PHOSPHATE ACETYLTRANSFERASE"/>
    <property type="match status" value="1"/>
</dbReference>
<dbReference type="InterPro" id="IPR050500">
    <property type="entry name" value="Phos_Acetyltrans/Butyryltrans"/>
</dbReference>
<evidence type="ECO:0000256" key="3">
    <source>
        <dbReference type="ARBA" id="ARBA00005656"/>
    </source>
</evidence>
<dbReference type="AlphaFoldDB" id="A0A6J6CI17"/>
<dbReference type="FunFam" id="3.40.50.10750:FF:000001">
    <property type="entry name" value="Phosphate acetyltransferase"/>
    <property type="match status" value="1"/>
</dbReference>
<evidence type="ECO:0000256" key="6">
    <source>
        <dbReference type="ARBA" id="ARBA00022679"/>
    </source>
</evidence>
<evidence type="ECO:0000256" key="7">
    <source>
        <dbReference type="ARBA" id="ARBA00023315"/>
    </source>
</evidence>
<keyword evidence="6" id="KW-0808">Transferase</keyword>
<sequence>MIEDCVVDAVTPLMFEQDLIERASQTKKTIVLPEGADDRILQAAAEVLQKNIAGLIILGSPSAMQARAKELGLDISKAELMEISSSKHFAACVSEYVKLRSHKGVTEQQARETMQDASYFGTMLVQLGIADGMVSGAMNTTAHTIRPAFEFVKTKEGVSSVSSVFLMALKDRVVVYGDCAVIPEPTEEQLADIAISSAQTAKAFGIEPRVAMLSYSTGESGSGADVDKVRSATELVRKRSPNLNVEGPIQFDAAVDAAVAAAKLPGSSVAGQATVFVFPDLNTGNNTYKAVQRTSGALAIGPVLQGLRKPVNDLSRGALVPDIVNTIAITAIQAAEL</sequence>
<dbReference type="SUPFAM" id="SSF53659">
    <property type="entry name" value="Isocitrate/Isopropylmalate dehydrogenase-like"/>
    <property type="match status" value="1"/>
</dbReference>
<dbReference type="EMBL" id="CAEZST010000023">
    <property type="protein sequence ID" value="CAB4551047.1"/>
    <property type="molecule type" value="Genomic_DNA"/>
</dbReference>
<gene>
    <name evidence="10" type="ORF">UFOPK1503_01056</name>
</gene>
<dbReference type="InterPro" id="IPR004614">
    <property type="entry name" value="P_AcTrfase"/>
</dbReference>
<dbReference type="InterPro" id="IPR002505">
    <property type="entry name" value="PTA_PTB"/>
</dbReference>
<dbReference type="PIRSF" id="PIRSF000428">
    <property type="entry name" value="P_Ac_trans"/>
    <property type="match status" value="1"/>
</dbReference>
<evidence type="ECO:0000256" key="5">
    <source>
        <dbReference type="ARBA" id="ARBA00021528"/>
    </source>
</evidence>
<dbReference type="GO" id="GO:0008959">
    <property type="term" value="F:phosphate acetyltransferase activity"/>
    <property type="evidence" value="ECO:0007669"/>
    <property type="project" value="UniProtKB-EC"/>
</dbReference>
<comment type="similarity">
    <text evidence="3">Belongs to the phosphate acetyltransferase and butyryltransferase family.</text>
</comment>
<organism evidence="10">
    <name type="scientific">freshwater metagenome</name>
    <dbReference type="NCBI Taxonomy" id="449393"/>
    <lineage>
        <taxon>unclassified sequences</taxon>
        <taxon>metagenomes</taxon>
        <taxon>ecological metagenomes</taxon>
    </lineage>
</organism>
<comment type="pathway">
    <text evidence="2">Metabolic intermediate biosynthesis; acetyl-CoA biosynthesis; acetyl-CoA from acetate: step 2/2.</text>
</comment>
<evidence type="ECO:0000256" key="8">
    <source>
        <dbReference type="ARBA" id="ARBA00031108"/>
    </source>
</evidence>
<dbReference type="Pfam" id="PF01515">
    <property type="entry name" value="PTA_PTB"/>
    <property type="match status" value="1"/>
</dbReference>
<dbReference type="NCBIfam" id="NF004167">
    <property type="entry name" value="PRK05632.1"/>
    <property type="match status" value="1"/>
</dbReference>
<comment type="catalytic activity">
    <reaction evidence="1">
        <text>acetyl-CoA + phosphate = acetyl phosphate + CoA</text>
        <dbReference type="Rhea" id="RHEA:19521"/>
        <dbReference type="ChEBI" id="CHEBI:22191"/>
        <dbReference type="ChEBI" id="CHEBI:43474"/>
        <dbReference type="ChEBI" id="CHEBI:57287"/>
        <dbReference type="ChEBI" id="CHEBI:57288"/>
        <dbReference type="EC" id="2.3.1.8"/>
    </reaction>
</comment>
<proteinExistence type="inferred from homology"/>
<accession>A0A6J6CI17</accession>
<dbReference type="PANTHER" id="PTHR43356">
    <property type="entry name" value="PHOSPHATE ACETYLTRANSFERASE"/>
    <property type="match status" value="1"/>
</dbReference>
<dbReference type="Gene3D" id="3.40.50.10950">
    <property type="match status" value="1"/>
</dbReference>
<evidence type="ECO:0000313" key="10">
    <source>
        <dbReference type="EMBL" id="CAB4551047.1"/>
    </source>
</evidence>
<dbReference type="EC" id="2.3.1.8" evidence="4"/>
<evidence type="ECO:0000256" key="2">
    <source>
        <dbReference type="ARBA" id="ARBA00004989"/>
    </source>
</evidence>
<dbReference type="Gene3D" id="3.40.50.10750">
    <property type="entry name" value="Isocitrate/Isopropylmalate dehydrogenase-like"/>
    <property type="match status" value="1"/>
</dbReference>
<evidence type="ECO:0000256" key="4">
    <source>
        <dbReference type="ARBA" id="ARBA00012707"/>
    </source>
</evidence>
<evidence type="ECO:0000259" key="9">
    <source>
        <dbReference type="Pfam" id="PF01515"/>
    </source>
</evidence>
<dbReference type="InterPro" id="IPR042112">
    <property type="entry name" value="P_AcTrfase_dom2"/>
</dbReference>
<dbReference type="NCBIfam" id="TIGR00651">
    <property type="entry name" value="pta"/>
    <property type="match status" value="1"/>
</dbReference>
<feature type="domain" description="Phosphate acetyl/butaryl transferase" evidence="9">
    <location>
        <begin position="14"/>
        <end position="331"/>
    </location>
</feature>
<dbReference type="NCBIfam" id="NF007233">
    <property type="entry name" value="PRK09653.1"/>
    <property type="match status" value="1"/>
</dbReference>
<reference evidence="10" key="1">
    <citation type="submission" date="2020-05" db="EMBL/GenBank/DDBJ databases">
        <authorList>
            <person name="Chiriac C."/>
            <person name="Salcher M."/>
            <person name="Ghai R."/>
            <person name="Kavagutti S V."/>
        </authorList>
    </citation>
    <scope>NUCLEOTIDE SEQUENCE</scope>
</reference>